<name>A0A432W5B8_9GAMM</name>
<evidence type="ECO:0000256" key="5">
    <source>
        <dbReference type="SAM" id="Phobius"/>
    </source>
</evidence>
<accession>A0A432W5B8</accession>
<feature type="transmembrane region" description="Helical" evidence="5">
    <location>
        <begin position="107"/>
        <end position="126"/>
    </location>
</feature>
<dbReference type="InterPro" id="IPR006977">
    <property type="entry name" value="Yip1_dom"/>
</dbReference>
<evidence type="ECO:0000256" key="2">
    <source>
        <dbReference type="ARBA" id="ARBA00022692"/>
    </source>
</evidence>
<protein>
    <recommendedName>
        <fullName evidence="6">Yip1 domain-containing protein</fullName>
    </recommendedName>
</protein>
<feature type="transmembrane region" description="Helical" evidence="5">
    <location>
        <begin position="164"/>
        <end position="189"/>
    </location>
</feature>
<feature type="transmembrane region" description="Helical" evidence="5">
    <location>
        <begin position="27"/>
        <end position="49"/>
    </location>
</feature>
<feature type="transmembrane region" description="Helical" evidence="5">
    <location>
        <begin position="69"/>
        <end position="95"/>
    </location>
</feature>
<evidence type="ECO:0000313" key="8">
    <source>
        <dbReference type="Proteomes" id="UP000288293"/>
    </source>
</evidence>
<evidence type="ECO:0000256" key="3">
    <source>
        <dbReference type="ARBA" id="ARBA00022989"/>
    </source>
</evidence>
<sequence>MILNHIWGLYAHPVDEWKTIDKRHESLRFSLSHILIVALIPCAFAYYAAAHAGFSIGARESIYLTEQSALIMAAAMYTGLIAGVLALAFIIQAMAKIFGATANYTQALELAAYTATPVFMAGIGAIYPELWFVSMVFLAGVAYSVFLLYTGVPILMHIPEEQGFIYSSSVVTAGLVLMVILMVLSAAAWTNGLGPTFISQ</sequence>
<organism evidence="7 8">
    <name type="scientific">Aliidiomarina minuta</name>
    <dbReference type="NCBI Taxonomy" id="880057"/>
    <lineage>
        <taxon>Bacteria</taxon>
        <taxon>Pseudomonadati</taxon>
        <taxon>Pseudomonadota</taxon>
        <taxon>Gammaproteobacteria</taxon>
        <taxon>Alteromonadales</taxon>
        <taxon>Idiomarinaceae</taxon>
        <taxon>Aliidiomarina</taxon>
    </lineage>
</organism>
<evidence type="ECO:0000256" key="4">
    <source>
        <dbReference type="ARBA" id="ARBA00023136"/>
    </source>
</evidence>
<dbReference type="EMBL" id="PIPL01000001">
    <property type="protein sequence ID" value="RUO25186.1"/>
    <property type="molecule type" value="Genomic_DNA"/>
</dbReference>
<dbReference type="RefSeq" id="WP_126801881.1">
    <property type="nucleotide sequence ID" value="NZ_PIPL01000001.1"/>
</dbReference>
<keyword evidence="3 5" id="KW-1133">Transmembrane helix</keyword>
<evidence type="ECO:0000259" key="6">
    <source>
        <dbReference type="Pfam" id="PF04893"/>
    </source>
</evidence>
<dbReference type="OrthoDB" id="9808452at2"/>
<feature type="domain" description="Yip1" evidence="6">
    <location>
        <begin position="7"/>
        <end position="181"/>
    </location>
</feature>
<keyword evidence="8" id="KW-1185">Reference proteome</keyword>
<reference evidence="7 8" key="1">
    <citation type="journal article" date="2011" name="Front. Microbiol.">
        <title>Genomic signatures of strain selection and enhancement in Bacillus atrophaeus var. globigii, a historical biowarfare simulant.</title>
        <authorList>
            <person name="Gibbons H.S."/>
            <person name="Broomall S.M."/>
            <person name="McNew L.A."/>
            <person name="Daligault H."/>
            <person name="Chapman C."/>
            <person name="Bruce D."/>
            <person name="Karavis M."/>
            <person name="Krepps M."/>
            <person name="McGregor P.A."/>
            <person name="Hong C."/>
            <person name="Park K.H."/>
            <person name="Akmal A."/>
            <person name="Feldman A."/>
            <person name="Lin J.S."/>
            <person name="Chang W.E."/>
            <person name="Higgs B.W."/>
            <person name="Demirev P."/>
            <person name="Lindquist J."/>
            <person name="Liem A."/>
            <person name="Fochler E."/>
            <person name="Read T.D."/>
            <person name="Tapia R."/>
            <person name="Johnson S."/>
            <person name="Bishop-Lilly K.A."/>
            <person name="Detter C."/>
            <person name="Han C."/>
            <person name="Sozhamannan S."/>
            <person name="Rosenzweig C.N."/>
            <person name="Skowronski E.W."/>
        </authorList>
    </citation>
    <scope>NUCLEOTIDE SEQUENCE [LARGE SCALE GENOMIC DNA]</scope>
    <source>
        <strain evidence="7 8">MLST1</strain>
    </source>
</reference>
<dbReference type="AlphaFoldDB" id="A0A432W5B8"/>
<gene>
    <name evidence="7" type="ORF">CWE09_00105</name>
</gene>
<dbReference type="Proteomes" id="UP000288293">
    <property type="component" value="Unassembled WGS sequence"/>
</dbReference>
<keyword evidence="2 5" id="KW-0812">Transmembrane</keyword>
<evidence type="ECO:0000256" key="1">
    <source>
        <dbReference type="ARBA" id="ARBA00004141"/>
    </source>
</evidence>
<dbReference type="GO" id="GO:0016020">
    <property type="term" value="C:membrane"/>
    <property type="evidence" value="ECO:0007669"/>
    <property type="project" value="UniProtKB-SubCell"/>
</dbReference>
<evidence type="ECO:0000313" key="7">
    <source>
        <dbReference type="EMBL" id="RUO25186.1"/>
    </source>
</evidence>
<comment type="caution">
    <text evidence="7">The sequence shown here is derived from an EMBL/GenBank/DDBJ whole genome shotgun (WGS) entry which is preliminary data.</text>
</comment>
<keyword evidence="4 5" id="KW-0472">Membrane</keyword>
<dbReference type="Pfam" id="PF04893">
    <property type="entry name" value="Yip1"/>
    <property type="match status" value="1"/>
</dbReference>
<proteinExistence type="predicted"/>
<feature type="transmembrane region" description="Helical" evidence="5">
    <location>
        <begin position="132"/>
        <end position="152"/>
    </location>
</feature>
<comment type="subcellular location">
    <subcellularLocation>
        <location evidence="1">Membrane</location>
        <topology evidence="1">Multi-pass membrane protein</topology>
    </subcellularLocation>
</comment>